<dbReference type="Pfam" id="PF13530">
    <property type="entry name" value="SCP2_2"/>
    <property type="match status" value="1"/>
</dbReference>
<dbReference type="PANTHER" id="PTHR37817">
    <property type="entry name" value="N-ACETYLTRANSFERASE EIS"/>
    <property type="match status" value="1"/>
</dbReference>
<dbReference type="EMBL" id="AP023439">
    <property type="protein sequence ID" value="BCL20435.1"/>
    <property type="molecule type" value="Genomic_DNA"/>
</dbReference>
<dbReference type="InterPro" id="IPR016181">
    <property type="entry name" value="Acyl_CoA_acyltransferase"/>
</dbReference>
<gene>
    <name evidence="6" type="ORF">GCM10017668_22780</name>
</gene>
<dbReference type="Gene3D" id="3.40.630.30">
    <property type="match status" value="2"/>
</dbReference>
<dbReference type="Pfam" id="PF17668">
    <property type="entry name" value="Acetyltransf_17"/>
    <property type="match status" value="1"/>
</dbReference>
<dbReference type="KEGG" id="stui:GCM10017668_22780"/>
<feature type="binding site" evidence="4">
    <location>
        <begin position="89"/>
        <end position="91"/>
    </location>
    <ligand>
        <name>acetyl-CoA</name>
        <dbReference type="ChEBI" id="CHEBI:57288"/>
    </ligand>
</feature>
<comment type="similarity">
    <text evidence="1 4">Belongs to the acetyltransferase Eis family.</text>
</comment>
<dbReference type="Gene3D" id="3.30.1050.10">
    <property type="entry name" value="SCP2 sterol-binding domain"/>
    <property type="match status" value="1"/>
</dbReference>
<keyword evidence="2 4" id="KW-0808">Transferase</keyword>
<dbReference type="InterPro" id="IPR025559">
    <property type="entry name" value="Eis_dom"/>
</dbReference>
<dbReference type="AlphaFoldDB" id="A0A7G1NH90"/>
<dbReference type="Proteomes" id="UP000516373">
    <property type="component" value="Chromosome"/>
</dbReference>
<dbReference type="InterPro" id="IPR051554">
    <property type="entry name" value="Acetyltransferase_Eis"/>
</dbReference>
<name>A0A7G1NH90_9ACTN</name>
<feature type="active site" description="Proton donor" evidence="4">
    <location>
        <position position="130"/>
    </location>
</feature>
<feature type="binding site" evidence="4">
    <location>
        <begin position="97"/>
        <end position="102"/>
    </location>
    <ligand>
        <name>acetyl-CoA</name>
        <dbReference type="ChEBI" id="CHEBI:57288"/>
    </ligand>
</feature>
<dbReference type="InterPro" id="IPR022902">
    <property type="entry name" value="NAcTrfase_Eis"/>
</dbReference>
<dbReference type="FunFam" id="3.30.1050.10:FF:000008">
    <property type="entry name" value="N-acetyltransferase Eis"/>
    <property type="match status" value="1"/>
</dbReference>
<dbReference type="FunFam" id="3.40.630.30:FF:000112">
    <property type="entry name" value="N-acetyltransferase Eis"/>
    <property type="match status" value="1"/>
</dbReference>
<dbReference type="InterPro" id="IPR041380">
    <property type="entry name" value="Acetyltransf_17"/>
</dbReference>
<feature type="active site" description="Proton acceptor; via carboxylate" evidence="4">
    <location>
        <position position="416"/>
    </location>
</feature>
<dbReference type="PANTHER" id="PTHR37817:SF1">
    <property type="entry name" value="N-ACETYLTRANSFERASE EIS"/>
    <property type="match status" value="1"/>
</dbReference>
<keyword evidence="3 4" id="KW-0012">Acyltransferase</keyword>
<evidence type="ECO:0000256" key="2">
    <source>
        <dbReference type="ARBA" id="ARBA00022679"/>
    </source>
</evidence>
<dbReference type="GO" id="GO:0030649">
    <property type="term" value="P:aminoglycoside antibiotic catabolic process"/>
    <property type="evidence" value="ECO:0007669"/>
    <property type="project" value="TreeGrafter"/>
</dbReference>
<dbReference type="HAMAP" id="MF_01812">
    <property type="entry name" value="Eis"/>
    <property type="match status" value="1"/>
</dbReference>
<dbReference type="Pfam" id="PF13527">
    <property type="entry name" value="Acetyltransf_9"/>
    <property type="match status" value="1"/>
</dbReference>
<dbReference type="GO" id="GO:0034069">
    <property type="term" value="F:aminoglycoside N-acetyltransferase activity"/>
    <property type="evidence" value="ECO:0007669"/>
    <property type="project" value="TreeGrafter"/>
</dbReference>
<sequence>MGTDANGLLPDLRVLQKDDWDKWYDTLIRGFGGVPESAEERELWNSLTEFDRSLGVWDGDECVGTAGAFSFRLTVPGGASLPVAGVTMVSVAATHRRRGLLTSMMRRQLDDVRAWGEPLAVLTASEPAIYGRFGYGNAAVSLTAEIDTTRVGLSVPDGTDDVRVRYAVPADVLDVCEAVYARLVPVRPGMLARQPGWERLGVLDPESDREGASPLQCVLAERDGETVGYARYRVKPEWELSGSNGTVIVEELAGLEPAADAALWRFLFGIDLTSKVTVRGRPVDDAWQYLVTDPRRCHPRVRDSLYVRPVEVGAALAARTYQTPVDVVFEVEDAFCPWNAGRWRLSGDAKGASCERTADAADVALSVRELGAAYLGGVSLASLGAAGRVRELRPGALAEASLGFGVGVPPWLPHGF</sequence>
<protein>
    <submittedName>
        <fullName evidence="6">UPF0256 protein</fullName>
    </submittedName>
</protein>
<feature type="binding site" evidence="4">
    <location>
        <begin position="125"/>
        <end position="126"/>
    </location>
    <ligand>
        <name>acetyl-CoA</name>
        <dbReference type="ChEBI" id="CHEBI:57288"/>
    </ligand>
</feature>
<dbReference type="InterPro" id="IPR036527">
    <property type="entry name" value="SCP2_sterol-bd_dom_sf"/>
</dbReference>
<evidence type="ECO:0000256" key="1">
    <source>
        <dbReference type="ARBA" id="ARBA00009213"/>
    </source>
</evidence>
<dbReference type="CDD" id="cd04301">
    <property type="entry name" value="NAT_SF"/>
    <property type="match status" value="1"/>
</dbReference>
<dbReference type="InterPro" id="IPR000182">
    <property type="entry name" value="GNAT_dom"/>
</dbReference>
<evidence type="ECO:0000259" key="5">
    <source>
        <dbReference type="PROSITE" id="PS51186"/>
    </source>
</evidence>
<accession>A0A7G1NH90</accession>
<comment type="subunit">
    <text evidence="4">Homohexamer; trimer of dimers.</text>
</comment>
<reference evidence="6 7" key="1">
    <citation type="journal article" date="2014" name="Int. J. Syst. Evol. Microbiol.">
        <title>Complete genome sequence of Corynebacterium casei LMG S-19264T (=DSM 44701T), isolated from a smear-ripened cheese.</title>
        <authorList>
            <consortium name="US DOE Joint Genome Institute (JGI-PGF)"/>
            <person name="Walter F."/>
            <person name="Albersmeier A."/>
            <person name="Kalinowski J."/>
            <person name="Ruckert C."/>
        </authorList>
    </citation>
    <scope>NUCLEOTIDE SEQUENCE [LARGE SCALE GENOMIC DNA]</scope>
    <source>
        <strain evidence="6 7">JCM 4255</strain>
    </source>
</reference>
<evidence type="ECO:0000256" key="3">
    <source>
        <dbReference type="ARBA" id="ARBA00023315"/>
    </source>
</evidence>
<dbReference type="SUPFAM" id="SSF55718">
    <property type="entry name" value="SCP-like"/>
    <property type="match status" value="1"/>
</dbReference>
<dbReference type="PROSITE" id="PS51186">
    <property type="entry name" value="GNAT"/>
    <property type="match status" value="1"/>
</dbReference>
<evidence type="ECO:0000313" key="7">
    <source>
        <dbReference type="Proteomes" id="UP000516373"/>
    </source>
</evidence>
<dbReference type="NCBIfam" id="NF002367">
    <property type="entry name" value="PRK01346.1-4"/>
    <property type="match status" value="1"/>
</dbReference>
<evidence type="ECO:0000256" key="4">
    <source>
        <dbReference type="HAMAP-Rule" id="MF_01812"/>
    </source>
</evidence>
<dbReference type="SUPFAM" id="SSF55729">
    <property type="entry name" value="Acyl-CoA N-acyltransferases (Nat)"/>
    <property type="match status" value="1"/>
</dbReference>
<feature type="domain" description="N-acetyltransferase" evidence="5">
    <location>
        <begin position="10"/>
        <end position="156"/>
    </location>
</feature>
<organism evidence="6 7">
    <name type="scientific">Streptomyces tuirus</name>
    <dbReference type="NCBI Taxonomy" id="68278"/>
    <lineage>
        <taxon>Bacteria</taxon>
        <taxon>Bacillati</taxon>
        <taxon>Actinomycetota</taxon>
        <taxon>Actinomycetes</taxon>
        <taxon>Kitasatosporales</taxon>
        <taxon>Streptomycetaceae</taxon>
        <taxon>Streptomyces</taxon>
    </lineage>
</organism>
<proteinExistence type="inferred from homology"/>
<evidence type="ECO:0000313" key="6">
    <source>
        <dbReference type="EMBL" id="BCL20435.1"/>
    </source>
</evidence>
<dbReference type="RefSeq" id="WP_190898694.1">
    <property type="nucleotide sequence ID" value="NZ_AP023439.1"/>
</dbReference>